<evidence type="ECO:0000313" key="3">
    <source>
        <dbReference type="Proteomes" id="UP000479710"/>
    </source>
</evidence>
<dbReference type="GO" id="GO:0016192">
    <property type="term" value="P:vesicle-mediated transport"/>
    <property type="evidence" value="ECO:0007669"/>
    <property type="project" value="InterPro"/>
</dbReference>
<comment type="caution">
    <text evidence="2">The sequence shown here is derived from an EMBL/GenBank/DDBJ whole genome shotgun (WGS) entry which is preliminary data.</text>
</comment>
<dbReference type="SUPFAM" id="SSF109993">
    <property type="entry name" value="VPS9 domain"/>
    <property type="match status" value="1"/>
</dbReference>
<keyword evidence="3" id="KW-1185">Reference proteome</keyword>
<dbReference type="InterPro" id="IPR045046">
    <property type="entry name" value="Vps9-like"/>
</dbReference>
<organism evidence="2 3">
    <name type="scientific">Oryza meyeriana var. granulata</name>
    <dbReference type="NCBI Taxonomy" id="110450"/>
    <lineage>
        <taxon>Eukaryota</taxon>
        <taxon>Viridiplantae</taxon>
        <taxon>Streptophyta</taxon>
        <taxon>Embryophyta</taxon>
        <taxon>Tracheophyta</taxon>
        <taxon>Spermatophyta</taxon>
        <taxon>Magnoliopsida</taxon>
        <taxon>Liliopsida</taxon>
        <taxon>Poales</taxon>
        <taxon>Poaceae</taxon>
        <taxon>BOP clade</taxon>
        <taxon>Oryzoideae</taxon>
        <taxon>Oryzeae</taxon>
        <taxon>Oryzinae</taxon>
        <taxon>Oryza</taxon>
        <taxon>Oryza meyeriana</taxon>
    </lineage>
</organism>
<dbReference type="GO" id="GO:0005085">
    <property type="term" value="F:guanyl-nucleotide exchange factor activity"/>
    <property type="evidence" value="ECO:0007669"/>
    <property type="project" value="InterPro"/>
</dbReference>
<dbReference type="Pfam" id="PF18151">
    <property type="entry name" value="DUF5601"/>
    <property type="match status" value="1"/>
</dbReference>
<gene>
    <name evidence="2" type="ORF">E2562_004581</name>
</gene>
<feature type="domain" description="RABX5 catalytic core helical" evidence="1">
    <location>
        <begin position="5"/>
        <end position="35"/>
    </location>
</feature>
<proteinExistence type="predicted"/>
<protein>
    <recommendedName>
        <fullName evidence="1">RABX5 catalytic core helical domain-containing protein</fullName>
    </recommendedName>
</protein>
<dbReference type="Proteomes" id="UP000479710">
    <property type="component" value="Unassembled WGS sequence"/>
</dbReference>
<dbReference type="AlphaFoldDB" id="A0A6G1F3G9"/>
<accession>A0A6G1F3G9</accession>
<dbReference type="GO" id="GO:0005829">
    <property type="term" value="C:cytosol"/>
    <property type="evidence" value="ECO:0007669"/>
    <property type="project" value="TreeGrafter"/>
</dbReference>
<dbReference type="InterPro" id="IPR041545">
    <property type="entry name" value="DUF5601"/>
</dbReference>
<dbReference type="GO" id="GO:0030139">
    <property type="term" value="C:endocytic vesicle"/>
    <property type="evidence" value="ECO:0007669"/>
    <property type="project" value="TreeGrafter"/>
</dbReference>
<dbReference type="OrthoDB" id="300289at2759"/>
<name>A0A6G1F3G9_9ORYZ</name>
<evidence type="ECO:0000259" key="1">
    <source>
        <dbReference type="Pfam" id="PF18151"/>
    </source>
</evidence>
<reference evidence="2 3" key="1">
    <citation type="submission" date="2019-11" db="EMBL/GenBank/DDBJ databases">
        <title>Whole genome sequence of Oryza granulata.</title>
        <authorList>
            <person name="Li W."/>
        </authorList>
    </citation>
    <scope>NUCLEOTIDE SEQUENCE [LARGE SCALE GENOMIC DNA]</scope>
    <source>
        <strain evidence="3">cv. Menghai</strain>
        <tissue evidence="2">Leaf</tissue>
    </source>
</reference>
<evidence type="ECO:0000313" key="2">
    <source>
        <dbReference type="EMBL" id="KAF0931457.1"/>
    </source>
</evidence>
<dbReference type="EMBL" id="SPHZ02000001">
    <property type="protein sequence ID" value="KAF0931457.1"/>
    <property type="molecule type" value="Genomic_DNA"/>
</dbReference>
<sequence>MEIAIRYHPLWANATNQEIDDALEGLEKYIMTKLFDRTFASSAEDVKTDMDILEKIGLLQRFVGHTQGSAQ</sequence>
<dbReference type="Gene3D" id="1.10.246.120">
    <property type="match status" value="1"/>
</dbReference>
<dbReference type="InterPro" id="IPR037191">
    <property type="entry name" value="VPS9_dom_sf"/>
</dbReference>
<dbReference type="GO" id="GO:0031267">
    <property type="term" value="F:small GTPase binding"/>
    <property type="evidence" value="ECO:0007669"/>
    <property type="project" value="TreeGrafter"/>
</dbReference>
<dbReference type="PANTHER" id="PTHR23101:SF63">
    <property type="entry name" value="VACUOLAR PROTEIN SORTING-ASSOCIATED PROTEIN 9A-LIKE ISOFORM X1"/>
    <property type="match status" value="1"/>
</dbReference>
<dbReference type="PANTHER" id="PTHR23101">
    <property type="entry name" value="RAB GDP/GTP EXCHANGE FACTOR"/>
    <property type="match status" value="1"/>
</dbReference>